<evidence type="ECO:0000313" key="17">
    <source>
        <dbReference type="EMBL" id="QPG50226.1"/>
    </source>
</evidence>
<dbReference type="EMBL" id="CP011055">
    <property type="protein sequence ID" value="AKA73249.1"/>
    <property type="molecule type" value="Genomic_DNA"/>
</dbReference>
<organism evidence="8 18">
    <name type="scientific">Saccharolobus solfataricus</name>
    <name type="common">Sulfolobus solfataricus</name>
    <dbReference type="NCBI Taxonomy" id="2287"/>
    <lineage>
        <taxon>Archaea</taxon>
        <taxon>Thermoproteota</taxon>
        <taxon>Thermoprotei</taxon>
        <taxon>Sulfolobales</taxon>
        <taxon>Sulfolobaceae</taxon>
        <taxon>Saccharolobus</taxon>
    </lineage>
</organism>
<dbReference type="EMBL" id="CP011057">
    <property type="protein sequence ID" value="AKA78641.1"/>
    <property type="molecule type" value="Genomic_DNA"/>
</dbReference>
<dbReference type="Proteomes" id="UP000275843">
    <property type="component" value="Chromosome"/>
</dbReference>
<evidence type="ECO:0000256" key="3">
    <source>
        <dbReference type="ARBA" id="ARBA00023002"/>
    </source>
</evidence>
<dbReference type="PANTHER" id="PTHR11699">
    <property type="entry name" value="ALDEHYDE DEHYDROGENASE-RELATED"/>
    <property type="match status" value="1"/>
</dbReference>
<comment type="subunit">
    <text evidence="2">Homotetramer.</text>
</comment>
<dbReference type="FunFam" id="3.40.309.10:FF:000005">
    <property type="entry name" value="1-pyrroline-5-carboxylate dehydrogenase 1"/>
    <property type="match status" value="1"/>
</dbReference>
<evidence type="ECO:0000256" key="2">
    <source>
        <dbReference type="ARBA" id="ARBA00011881"/>
    </source>
</evidence>
<evidence type="ECO:0000256" key="1">
    <source>
        <dbReference type="ARBA" id="ARBA00009986"/>
    </source>
</evidence>
<dbReference type="PROSITE" id="PS00070">
    <property type="entry name" value="ALDEHYDE_DEHYDR_CYS"/>
    <property type="match status" value="1"/>
</dbReference>
<dbReference type="CDD" id="cd07097">
    <property type="entry name" value="ALDH_KGSADH-YcbD"/>
    <property type="match status" value="1"/>
</dbReference>
<dbReference type="GO" id="GO:0016620">
    <property type="term" value="F:oxidoreductase activity, acting on the aldehyde or oxo group of donors, NAD or NADP as acceptor"/>
    <property type="evidence" value="ECO:0007669"/>
    <property type="project" value="InterPro"/>
</dbReference>
<evidence type="ECO:0000313" key="9">
    <source>
        <dbReference type="EMBL" id="AKA78641.1"/>
    </source>
</evidence>
<dbReference type="Proteomes" id="UP000269431">
    <property type="component" value="Chromosome"/>
</dbReference>
<dbReference type="EMBL" id="CP033237">
    <property type="protein sequence ID" value="AZF72956.1"/>
    <property type="molecule type" value="Genomic_DNA"/>
</dbReference>
<dbReference type="EMBL" id="CP033236">
    <property type="protein sequence ID" value="AZF70336.1"/>
    <property type="molecule type" value="Genomic_DNA"/>
</dbReference>
<dbReference type="InterPro" id="IPR016160">
    <property type="entry name" value="Ald_DH_CS_CYS"/>
</dbReference>
<evidence type="ECO:0000313" key="10">
    <source>
        <dbReference type="EMBL" id="AZF67716.1"/>
    </source>
</evidence>
<evidence type="ECO:0000313" key="13">
    <source>
        <dbReference type="EMBL" id="AZF75580.1"/>
    </source>
</evidence>
<dbReference type="SUPFAM" id="SSF53720">
    <property type="entry name" value="ALDH-like"/>
    <property type="match status" value="1"/>
</dbReference>
<evidence type="ECO:0000313" key="25">
    <source>
        <dbReference type="Proteomes" id="UP000275843"/>
    </source>
</evidence>
<proteinExistence type="inferred from homology"/>
<dbReference type="EMBL" id="CP033235">
    <property type="protein sequence ID" value="AZF67716.1"/>
    <property type="molecule type" value="Genomic_DNA"/>
</dbReference>
<sequence length="478" mass="52290">MKSYQGLADKWIKGSGEEYLDINPADKDHVLAKIRLYTKDDVKEAINKAVAKFDEWSRTPAPKRGSILLKAGELMEQEAQEFALLMTLEEGKTLKDSMFEVTRSYNLLKFYGALAFKISGKTLPSADPNTRIFTVKEPLGVVALITPWNFPLSIPVWKLAPALAAGNTAVIKPATKTPLMVAKLVEVLSKAGLPEGVVNLVVGKGSEVGDTIVSDDNIAAVSFTGSTEVGKRIYKLVGNKNRMTRIQLELGGKNALYVDKSADLTLAAELAVRGGFGLTGQSCTATSRLIINKDVYTQFKQRLLERVKKWRVGPGTEDVDMGPVVDEGQFKKDLEYIEYGKNVGAKLIYGGNIIPGKGYFLEPTIFEGVTSDMRLFKEEIFGPVLSVTEAKDLDEAIRLVNAVDYGHTAGIVASDIKAINEFVSRVEAGVIKVNKPTVGLELQAPFGGFKNSGATTWKEMGEDALEFYLKEKTVYEGW</sequence>
<evidence type="ECO:0000313" key="18">
    <source>
        <dbReference type="Proteomes" id="UP000033057"/>
    </source>
</evidence>
<dbReference type="GeneID" id="1453139"/>
<evidence type="ECO:0000313" key="8">
    <source>
        <dbReference type="EMBL" id="AKA75948.1"/>
    </source>
</evidence>
<evidence type="ECO:0000313" key="12">
    <source>
        <dbReference type="EMBL" id="AZF72956.1"/>
    </source>
</evidence>
<dbReference type="Proteomes" id="UP000267993">
    <property type="component" value="Chromosome"/>
</dbReference>
<dbReference type="KEGG" id="ssol:SULB_0897"/>
<dbReference type="FunFam" id="3.40.605.10:FF:000007">
    <property type="entry name" value="NAD/NADP-dependent betaine aldehyde dehydrogenase"/>
    <property type="match status" value="1"/>
</dbReference>
<evidence type="ECO:0000313" key="15">
    <source>
        <dbReference type="EMBL" id="AZF80794.1"/>
    </source>
</evidence>
<evidence type="ECO:0000313" key="19">
    <source>
        <dbReference type="Proteomes" id="UP000033085"/>
    </source>
</evidence>
<dbReference type="Proteomes" id="UP000273443">
    <property type="component" value="Chromosome"/>
</dbReference>
<dbReference type="Proteomes" id="UP000282269">
    <property type="component" value="Chromosome"/>
</dbReference>
<protein>
    <submittedName>
        <fullName evidence="8">Aldehyde dehydrogenase family protein</fullName>
    </submittedName>
</protein>
<dbReference type="Proteomes" id="UP000033057">
    <property type="component" value="Chromosome"/>
</dbReference>
<dbReference type="InterPro" id="IPR015590">
    <property type="entry name" value="Aldehyde_DH_dom"/>
</dbReference>
<dbReference type="AlphaFoldDB" id="A0A0E3JWV7"/>
<dbReference type="EMBL" id="CP033241">
    <property type="protein sequence ID" value="AZF83433.1"/>
    <property type="molecule type" value="Genomic_DNA"/>
</dbReference>
<dbReference type="SMR" id="A0A0E3JWV7"/>
<feature type="active site" evidence="4">
    <location>
        <position position="249"/>
    </location>
</feature>
<dbReference type="PROSITE" id="PS00687">
    <property type="entry name" value="ALDEHYDE_DEHYDR_GLU"/>
    <property type="match status" value="1"/>
</dbReference>
<dbReference type="EMBL" id="CP033239">
    <property type="protein sequence ID" value="AZF78188.1"/>
    <property type="molecule type" value="Genomic_DNA"/>
</dbReference>
<accession>A0A0E3JWV7</accession>
<dbReference type="InterPro" id="IPR029510">
    <property type="entry name" value="Ald_DH_CS_GLU"/>
</dbReference>
<dbReference type="KEGG" id="ssof:SULC_0896"/>
<evidence type="ECO:0000313" key="21">
    <source>
        <dbReference type="Proteomes" id="UP000267993"/>
    </source>
</evidence>
<dbReference type="EMBL" id="CP050869">
    <property type="protein sequence ID" value="QPG50226.1"/>
    <property type="molecule type" value="Genomic_DNA"/>
</dbReference>
<dbReference type="InterPro" id="IPR016162">
    <property type="entry name" value="Ald_DH_N"/>
</dbReference>
<dbReference type="Gene3D" id="3.40.309.10">
    <property type="entry name" value="Aldehyde Dehydrogenase, Chain A, domain 2"/>
    <property type="match status" value="1"/>
</dbReference>
<dbReference type="InterPro" id="IPR016161">
    <property type="entry name" value="Ald_DH/histidinol_DH"/>
</dbReference>
<dbReference type="Pfam" id="PF00171">
    <property type="entry name" value="Aldedh"/>
    <property type="match status" value="1"/>
</dbReference>
<reference evidence="21 22" key="2">
    <citation type="journal article" date="2018" name="Proc. Natl. Acad. Sci. U.S.A.">
        <title>Nonmutational mechanism of inheritance in the Archaeon Sulfolobus solfataricus.</title>
        <authorList>
            <person name="Payne S."/>
            <person name="McCarthy S."/>
            <person name="Johnson T."/>
            <person name="North E."/>
            <person name="Blum P."/>
        </authorList>
    </citation>
    <scope>NUCLEOTIDE SEQUENCE [LARGE SCALE GENOMIC DNA]</scope>
    <source>
        <strain evidence="11 21">SARC-H</strain>
        <strain evidence="12 25">SARC-I</strain>
        <strain evidence="14 26">SARC-N</strain>
        <strain evidence="15 27">SARC-O</strain>
        <strain evidence="16 22">SUL120</strain>
        <strain evidence="10 23">SULG</strain>
        <strain evidence="13 24">SULM</strain>
    </source>
</reference>
<evidence type="ECO:0000313" key="27">
    <source>
        <dbReference type="Proteomes" id="UP000282269"/>
    </source>
</evidence>
<dbReference type="EMBL" id="CP033240">
    <property type="protein sequence ID" value="AZF80794.1"/>
    <property type="molecule type" value="Genomic_DNA"/>
</dbReference>
<dbReference type="Gene3D" id="3.40.605.10">
    <property type="entry name" value="Aldehyde Dehydrogenase, Chain A, domain 1"/>
    <property type="match status" value="1"/>
</dbReference>
<evidence type="ECO:0000313" key="16">
    <source>
        <dbReference type="EMBL" id="AZF83433.1"/>
    </source>
</evidence>
<feature type="domain" description="Aldehyde dehydrogenase" evidence="6">
    <location>
        <begin position="11"/>
        <end position="474"/>
    </location>
</feature>
<dbReference type="OMA" id="DAWKVYM"/>
<evidence type="ECO:0000313" key="23">
    <source>
        <dbReference type="Proteomes" id="UP000273194"/>
    </source>
</evidence>
<evidence type="ECO:0000256" key="5">
    <source>
        <dbReference type="RuleBase" id="RU003345"/>
    </source>
</evidence>
<evidence type="ECO:0000313" key="24">
    <source>
        <dbReference type="Proteomes" id="UP000273443"/>
    </source>
</evidence>
<evidence type="ECO:0000313" key="28">
    <source>
        <dbReference type="Proteomes" id="UP000594632"/>
    </source>
</evidence>
<dbReference type="KEGG" id="ssoa:SULA_0895"/>
<reference evidence="18 19" key="1">
    <citation type="journal article" date="2015" name="Genome Announc.">
        <title>Complete Genome Sequence of Sulfolobus solfataricus Strain 98/2 and Evolved Derivatives.</title>
        <authorList>
            <person name="McCarthy S."/>
            <person name="Gradnigo J."/>
            <person name="Johnson T."/>
            <person name="Payne S."/>
            <person name="Lipzen A."/>
            <person name="Martin J."/>
            <person name="Schackwitz W."/>
            <person name="Moriyama E."/>
            <person name="Blum P."/>
        </authorList>
    </citation>
    <scope>NUCLEOTIDE SEQUENCE [LARGE SCALE GENOMIC DNA]</scope>
    <source>
        <strain evidence="18">98/2 SULC</strain>
        <strain evidence="7">SARC-B</strain>
        <strain evidence="8">SARC-C</strain>
        <strain evidence="9 20">SULA</strain>
        <strain evidence="19">SULB</strain>
    </source>
</reference>
<gene>
    <name evidence="17" type="ORF">HFC64_10845</name>
    <name evidence="9" type="ORF">SULA_0895</name>
    <name evidence="7" type="ORF">SULB_0897</name>
    <name evidence="8" type="ORF">SULC_0896</name>
    <name evidence="10" type="ORF">SULG_04370</name>
    <name evidence="11" type="ORF">SULH_04370</name>
    <name evidence="12" type="ORF">SULI_04370</name>
    <name evidence="13" type="ORF">SULM_04370</name>
    <name evidence="14" type="ORF">SULN_04370</name>
    <name evidence="15" type="ORF">SULO_04380</name>
    <name evidence="16" type="ORF">SULZ_04615</name>
</gene>
<dbReference type="Proteomes" id="UP000594632">
    <property type="component" value="Chromosome"/>
</dbReference>
<evidence type="ECO:0000256" key="4">
    <source>
        <dbReference type="PROSITE-ProRule" id="PRU10007"/>
    </source>
</evidence>
<evidence type="ECO:0000259" key="6">
    <source>
        <dbReference type="Pfam" id="PF00171"/>
    </source>
</evidence>
<dbReference type="Proteomes" id="UP000278715">
    <property type="component" value="Chromosome"/>
</dbReference>
<evidence type="ECO:0000313" key="7">
    <source>
        <dbReference type="EMBL" id="AKA73249.1"/>
    </source>
</evidence>
<dbReference type="EMBL" id="CP033238">
    <property type="protein sequence ID" value="AZF75580.1"/>
    <property type="molecule type" value="Genomic_DNA"/>
</dbReference>
<dbReference type="InterPro" id="IPR016163">
    <property type="entry name" value="Ald_DH_C"/>
</dbReference>
<name>A0A0E3JWV7_SACSO</name>
<dbReference type="EMBL" id="CP011056">
    <property type="protein sequence ID" value="AKA75948.1"/>
    <property type="molecule type" value="Genomic_DNA"/>
</dbReference>
<reference evidence="8" key="3">
    <citation type="submission" date="2018-10" db="EMBL/GenBank/DDBJ databases">
        <authorList>
            <person name="McCarthy S."/>
            <person name="Gradnigo J."/>
            <person name="Johnson T."/>
            <person name="Payne S."/>
            <person name="Lipzen A."/>
            <person name="Schackwitz W."/>
            <person name="Martin J."/>
            <person name="Moriyama E."/>
            <person name="Blum P."/>
        </authorList>
    </citation>
    <scope>NUCLEOTIDE SEQUENCE</scope>
    <source>
        <strain evidence="7">SARC-B</strain>
        <strain evidence="8">SARC-C</strain>
        <strain evidence="9">SULA</strain>
    </source>
</reference>
<evidence type="ECO:0000313" key="11">
    <source>
        <dbReference type="EMBL" id="AZF70336.1"/>
    </source>
</evidence>
<dbReference type="Proteomes" id="UP000273194">
    <property type="component" value="Chromosome"/>
</dbReference>
<keyword evidence="3 5" id="KW-0560">Oxidoreductase</keyword>
<evidence type="ECO:0000313" key="22">
    <source>
        <dbReference type="Proteomes" id="UP000269431"/>
    </source>
</evidence>
<dbReference type="PATRIC" id="fig|2287.6.peg.948"/>
<dbReference type="RefSeq" id="WP_009990943.1">
    <property type="nucleotide sequence ID" value="NZ_CP011055.2"/>
</dbReference>
<dbReference type="Proteomes" id="UP000033085">
    <property type="component" value="Chromosome"/>
</dbReference>
<comment type="similarity">
    <text evidence="1 5">Belongs to the aldehyde dehydrogenase family.</text>
</comment>
<evidence type="ECO:0000313" key="14">
    <source>
        <dbReference type="EMBL" id="AZF78188.1"/>
    </source>
</evidence>
<evidence type="ECO:0000313" key="26">
    <source>
        <dbReference type="Proteomes" id="UP000278715"/>
    </source>
</evidence>
<dbReference type="Proteomes" id="UP000033106">
    <property type="component" value="Chromosome"/>
</dbReference>
<reference evidence="17 28" key="4">
    <citation type="journal article" date="2020" name="Nat. Commun.">
        <title>The structures of two archaeal type IV pili illuminate evolutionary relationships.</title>
        <authorList>
            <person name="Wang F."/>
            <person name="Baquero D.P."/>
            <person name="Su Z."/>
            <person name="Beltran L.C."/>
            <person name="Prangishvili D."/>
            <person name="Krupovic M."/>
            <person name="Egelman E.H."/>
        </authorList>
    </citation>
    <scope>NUCLEOTIDE SEQUENCE [LARGE SCALE GENOMIC DNA]</scope>
    <source>
        <strain evidence="17 28">POZ149</strain>
    </source>
</reference>
<dbReference type="GeneID" id="44128838"/>
<evidence type="ECO:0000313" key="20">
    <source>
        <dbReference type="Proteomes" id="UP000033106"/>
    </source>
</evidence>